<keyword evidence="2" id="KW-1185">Reference proteome</keyword>
<dbReference type="SUPFAM" id="SSF48452">
    <property type="entry name" value="TPR-like"/>
    <property type="match status" value="1"/>
</dbReference>
<dbReference type="Gene3D" id="1.25.40.10">
    <property type="entry name" value="Tetratricopeptide repeat domain"/>
    <property type="match status" value="1"/>
</dbReference>
<gene>
    <name evidence="1" type="ORF">CCHLO57077_00005511</name>
</gene>
<protein>
    <recommendedName>
        <fullName evidence="3">DUF924-domain-containing protein</fullName>
    </recommendedName>
</protein>
<proteinExistence type="predicted"/>
<dbReference type="Gene3D" id="1.20.58.320">
    <property type="entry name" value="TPR-like"/>
    <property type="match status" value="1"/>
</dbReference>
<dbReference type="EMBL" id="CABFNP030001297">
    <property type="protein sequence ID" value="CAI6097814.1"/>
    <property type="molecule type" value="Genomic_DNA"/>
</dbReference>
<sequence>MASVKEVVTPALLAELRAFWFGHFESQDAYALPGQKDLMPWFMGGKALDDICIERYAPALEVIQASGITSGKVLVEALKPATPMDWLSLVLLLDQVPRNCYRGASSRLVYSVFDPIALGVATAAVDLGIVDRTPEIRWFCARRMWFYLPLMHSEDMATHERAMAAYQGMVDDVETLIEGKEGVGEGGCEHKARAAKVLQRDPEAARSMVKLNFDLEKKHYDIVRQFGRYPHRNGPLGREMTAEEQKYLDEGGETFTS</sequence>
<dbReference type="InterPro" id="IPR011990">
    <property type="entry name" value="TPR-like_helical_dom_sf"/>
</dbReference>
<evidence type="ECO:0000313" key="2">
    <source>
        <dbReference type="Proteomes" id="UP001160390"/>
    </source>
</evidence>
<accession>A0AA35MIW6</accession>
<reference evidence="1" key="1">
    <citation type="submission" date="2023-01" db="EMBL/GenBank/DDBJ databases">
        <authorList>
            <person name="Piombo E."/>
        </authorList>
    </citation>
    <scope>NUCLEOTIDE SEQUENCE</scope>
</reference>
<name>A0AA35MIW6_9HYPO</name>
<evidence type="ECO:0000313" key="1">
    <source>
        <dbReference type="EMBL" id="CAI6097814.1"/>
    </source>
</evidence>
<comment type="caution">
    <text evidence="1">The sequence shown here is derived from an EMBL/GenBank/DDBJ whole genome shotgun (WGS) entry which is preliminary data.</text>
</comment>
<organism evidence="1 2">
    <name type="scientific">Clonostachys chloroleuca</name>
    <dbReference type="NCBI Taxonomy" id="1926264"/>
    <lineage>
        <taxon>Eukaryota</taxon>
        <taxon>Fungi</taxon>
        <taxon>Dikarya</taxon>
        <taxon>Ascomycota</taxon>
        <taxon>Pezizomycotina</taxon>
        <taxon>Sordariomycetes</taxon>
        <taxon>Hypocreomycetidae</taxon>
        <taxon>Hypocreales</taxon>
        <taxon>Bionectriaceae</taxon>
        <taxon>Clonostachys</taxon>
    </lineage>
</organism>
<dbReference type="AlphaFoldDB" id="A0AA35MIW6"/>
<dbReference type="InterPro" id="IPR010323">
    <property type="entry name" value="DUF924"/>
</dbReference>
<dbReference type="Proteomes" id="UP001160390">
    <property type="component" value="Unassembled WGS sequence"/>
</dbReference>
<dbReference type="Pfam" id="PF06041">
    <property type="entry name" value="DUF924"/>
    <property type="match status" value="1"/>
</dbReference>
<evidence type="ECO:0008006" key="3">
    <source>
        <dbReference type="Google" id="ProtNLM"/>
    </source>
</evidence>